<sequence length="209" mass="22254">MTEADQPSPPRVRHMAATSMPGQESWQVERVTTGADLLRELRAVPEGALPQTLRNRSSVSPPEVGRAALVACLLTSSSPADAPLVRELTRQEIAWVEAGDSGCGDVLLACCWLLFMGGDLDDASLVWAAKNVNFDAYCYIDSSLLVPQGAAATALRARARGLSDLADHVDGLAASELQRMADVWRSGDYFSGAPSATAAVDELAAWVRQ</sequence>
<gene>
    <name evidence="2" type="ORF">Col01nite_00620</name>
</gene>
<comment type="caution">
    <text evidence="2">The sequence shown here is derived from an EMBL/GenBank/DDBJ whole genome shotgun (WGS) entry which is preliminary data.</text>
</comment>
<name>A0ABQ4D614_9CELL</name>
<proteinExistence type="predicted"/>
<evidence type="ECO:0000256" key="1">
    <source>
        <dbReference type="SAM" id="MobiDB-lite"/>
    </source>
</evidence>
<feature type="region of interest" description="Disordered" evidence="1">
    <location>
        <begin position="1"/>
        <end position="25"/>
    </location>
</feature>
<evidence type="ECO:0000313" key="3">
    <source>
        <dbReference type="Proteomes" id="UP000618382"/>
    </source>
</evidence>
<accession>A0ABQ4D614</accession>
<keyword evidence="3" id="KW-1185">Reference proteome</keyword>
<organism evidence="2 3">
    <name type="scientific">Cellulomonas oligotrophica</name>
    <dbReference type="NCBI Taxonomy" id="931536"/>
    <lineage>
        <taxon>Bacteria</taxon>
        <taxon>Bacillati</taxon>
        <taxon>Actinomycetota</taxon>
        <taxon>Actinomycetes</taxon>
        <taxon>Micrococcales</taxon>
        <taxon>Cellulomonadaceae</taxon>
        <taxon>Cellulomonas</taxon>
    </lineage>
</organism>
<dbReference type="EMBL" id="BONN01000001">
    <property type="protein sequence ID" value="GIG30903.1"/>
    <property type="molecule type" value="Genomic_DNA"/>
</dbReference>
<dbReference type="Proteomes" id="UP000618382">
    <property type="component" value="Unassembled WGS sequence"/>
</dbReference>
<reference evidence="2 3" key="1">
    <citation type="submission" date="2021-01" db="EMBL/GenBank/DDBJ databases">
        <title>Whole genome shotgun sequence of Cellulomonas oligotrophica NBRC 109435.</title>
        <authorList>
            <person name="Komaki H."/>
            <person name="Tamura T."/>
        </authorList>
    </citation>
    <scope>NUCLEOTIDE SEQUENCE [LARGE SCALE GENOMIC DNA]</scope>
    <source>
        <strain evidence="2 3">NBRC 109435</strain>
    </source>
</reference>
<protein>
    <submittedName>
        <fullName evidence="2">Uncharacterized protein</fullName>
    </submittedName>
</protein>
<evidence type="ECO:0000313" key="2">
    <source>
        <dbReference type="EMBL" id="GIG30903.1"/>
    </source>
</evidence>